<evidence type="ECO:0000256" key="1">
    <source>
        <dbReference type="SAM" id="Phobius"/>
    </source>
</evidence>
<evidence type="ECO:0008006" key="4">
    <source>
        <dbReference type="Google" id="ProtNLM"/>
    </source>
</evidence>
<organism evidence="2 3">
    <name type="scientific">Trichinella nelsoni</name>
    <dbReference type="NCBI Taxonomy" id="6336"/>
    <lineage>
        <taxon>Eukaryota</taxon>
        <taxon>Metazoa</taxon>
        <taxon>Ecdysozoa</taxon>
        <taxon>Nematoda</taxon>
        <taxon>Enoplea</taxon>
        <taxon>Dorylaimia</taxon>
        <taxon>Trichinellida</taxon>
        <taxon>Trichinellidae</taxon>
        <taxon>Trichinella</taxon>
    </lineage>
</organism>
<dbReference type="AlphaFoldDB" id="A0A0V0SJT5"/>
<feature type="transmembrane region" description="Helical" evidence="1">
    <location>
        <begin position="169"/>
        <end position="189"/>
    </location>
</feature>
<evidence type="ECO:0000313" key="3">
    <source>
        <dbReference type="Proteomes" id="UP000054630"/>
    </source>
</evidence>
<reference evidence="2 3" key="1">
    <citation type="submission" date="2015-01" db="EMBL/GenBank/DDBJ databases">
        <title>Evolution of Trichinella species and genotypes.</title>
        <authorList>
            <person name="Korhonen P.K."/>
            <person name="Edoardo P."/>
            <person name="Giuseppe L.R."/>
            <person name="Gasser R.B."/>
        </authorList>
    </citation>
    <scope>NUCLEOTIDE SEQUENCE [LARGE SCALE GENOMIC DNA]</scope>
    <source>
        <strain evidence="2">ISS37</strain>
    </source>
</reference>
<comment type="caution">
    <text evidence="2">The sequence shown here is derived from an EMBL/GenBank/DDBJ whole genome shotgun (WGS) entry which is preliminary data.</text>
</comment>
<feature type="transmembrane region" description="Helical" evidence="1">
    <location>
        <begin position="43"/>
        <end position="63"/>
    </location>
</feature>
<dbReference type="InterPro" id="IPR045860">
    <property type="entry name" value="Snake_toxin-like_sf"/>
</dbReference>
<protein>
    <recommendedName>
        <fullName evidence="4">Protein quiver</fullName>
    </recommendedName>
</protein>
<accession>A0A0V0SJT5</accession>
<keyword evidence="1" id="KW-0812">Transmembrane</keyword>
<feature type="transmembrane region" description="Helical" evidence="1">
    <location>
        <begin position="21"/>
        <end position="37"/>
    </location>
</feature>
<proteinExistence type="predicted"/>
<keyword evidence="1" id="KW-1133">Transmembrane helix</keyword>
<keyword evidence="1" id="KW-0472">Membrane</keyword>
<dbReference type="EMBL" id="JYDL01000006">
    <property type="protein sequence ID" value="KRX26707.1"/>
    <property type="molecule type" value="Genomic_DNA"/>
</dbReference>
<sequence>MQIKKITLVQPANHNYKIGTTVTLVSLVSSNLIWPLFDNCTIMYSIFIYPLFLSGLFLLPVFCAESSAATTTSVSENGAPFRCYTCLGRDFDNCQSGSVQCAGTCWKIIDQEHELIAKGCTAEQKEDGAEEQNLNTRVQLPWTKDLETIQGVIYYCTGDFCNGARELSIAVPLLGFSLMLIYLTGQFFASN</sequence>
<gene>
    <name evidence="2" type="ORF">T07_1227</name>
</gene>
<evidence type="ECO:0000313" key="2">
    <source>
        <dbReference type="EMBL" id="KRX26707.1"/>
    </source>
</evidence>
<dbReference type="Proteomes" id="UP000054630">
    <property type="component" value="Unassembled WGS sequence"/>
</dbReference>
<dbReference type="Gene3D" id="2.10.60.10">
    <property type="entry name" value="CD59"/>
    <property type="match status" value="1"/>
</dbReference>
<keyword evidence="3" id="KW-1185">Reference proteome</keyword>
<name>A0A0V0SJT5_9BILA</name>
<dbReference type="OrthoDB" id="5773245at2759"/>